<evidence type="ECO:0000313" key="3">
    <source>
        <dbReference type="Proteomes" id="UP000054144"/>
    </source>
</evidence>
<dbReference type="Proteomes" id="UP000054144">
    <property type="component" value="Unassembled WGS sequence"/>
</dbReference>
<reference evidence="2 3" key="1">
    <citation type="journal article" date="2015" name="Fungal Genet. Biol.">
        <title>Evolution of novel wood decay mechanisms in Agaricales revealed by the genome sequences of Fistulina hepatica and Cylindrobasidium torrendii.</title>
        <authorList>
            <person name="Floudas D."/>
            <person name="Held B.W."/>
            <person name="Riley R."/>
            <person name="Nagy L.G."/>
            <person name="Koehler G."/>
            <person name="Ransdell A.S."/>
            <person name="Younus H."/>
            <person name="Chow J."/>
            <person name="Chiniquy J."/>
            <person name="Lipzen A."/>
            <person name="Tritt A."/>
            <person name="Sun H."/>
            <person name="Haridas S."/>
            <person name="LaButti K."/>
            <person name="Ohm R.A."/>
            <person name="Kues U."/>
            <person name="Blanchette R.A."/>
            <person name="Grigoriev I.V."/>
            <person name="Minto R.E."/>
            <person name="Hibbett D.S."/>
        </authorList>
    </citation>
    <scope>NUCLEOTIDE SEQUENCE [LARGE SCALE GENOMIC DNA]</scope>
    <source>
        <strain evidence="2 3">ATCC 64428</strain>
    </source>
</reference>
<dbReference type="AlphaFoldDB" id="A0A0D7AE92"/>
<sequence length="233" mass="23335">MAFSHIVAFSAFFALVSSLASPSVVRDILSRQAYSSDIPTACESQCSTFIDASYSCTTDLSCLCTDSNAASLQECMNCIVELYPTAAEAEAAQSVLDEFSYECEGYAAGSDVLTVTVVATGTALGSNVGILATDTLYPSGLYGSEISSSGVATETTAVLATTVAESTTAAQTEHSAEASATTDKATTATVATTADSSSSSSSSNPLAKSSGASRAGAGFGLLVGGVAACLLFA</sequence>
<evidence type="ECO:0000256" key="1">
    <source>
        <dbReference type="SAM" id="SignalP"/>
    </source>
</evidence>
<evidence type="ECO:0008006" key="4">
    <source>
        <dbReference type="Google" id="ProtNLM"/>
    </source>
</evidence>
<dbReference type="EMBL" id="KN881721">
    <property type="protein sequence ID" value="KIY49647.1"/>
    <property type="molecule type" value="Genomic_DNA"/>
</dbReference>
<protein>
    <recommendedName>
        <fullName evidence="4">Extracellular membrane protein CFEM domain-containing protein</fullName>
    </recommendedName>
</protein>
<name>A0A0D7AE92_9AGAR</name>
<keyword evidence="1" id="KW-0732">Signal</keyword>
<evidence type="ECO:0000313" key="2">
    <source>
        <dbReference type="EMBL" id="KIY49647.1"/>
    </source>
</evidence>
<proteinExistence type="predicted"/>
<gene>
    <name evidence="2" type="ORF">FISHEDRAFT_72287</name>
</gene>
<feature type="chain" id="PRO_5002316117" description="Extracellular membrane protein CFEM domain-containing protein" evidence="1">
    <location>
        <begin position="19"/>
        <end position="233"/>
    </location>
</feature>
<keyword evidence="3" id="KW-1185">Reference proteome</keyword>
<dbReference type="OrthoDB" id="2564568at2759"/>
<feature type="signal peptide" evidence="1">
    <location>
        <begin position="1"/>
        <end position="18"/>
    </location>
</feature>
<accession>A0A0D7AE92</accession>
<organism evidence="2 3">
    <name type="scientific">Fistulina hepatica ATCC 64428</name>
    <dbReference type="NCBI Taxonomy" id="1128425"/>
    <lineage>
        <taxon>Eukaryota</taxon>
        <taxon>Fungi</taxon>
        <taxon>Dikarya</taxon>
        <taxon>Basidiomycota</taxon>
        <taxon>Agaricomycotina</taxon>
        <taxon>Agaricomycetes</taxon>
        <taxon>Agaricomycetidae</taxon>
        <taxon>Agaricales</taxon>
        <taxon>Fistulinaceae</taxon>
        <taxon>Fistulina</taxon>
    </lineage>
</organism>